<sequence length="274" mass="30981">MGIRIEQPGAAKAAAAAGTAIGKGQRAKEDRASAERKQAQAAQRAAQQKTQQVAMDWELQKMQMRSQQEFEQELADKQWDYERFNRAKAWDIEKLELRSRMDFQQEEQERLRQVGELDNQINAWNKAADDYQVDRDFAWKNKLTQLEADRDAVKAGIPLRTSPDRVAKEQAANREVRAQESATRAQETFITGQPTDEAIRRKRVLDLGGSAYRDVPLDEAEAELRGLGLVSTPPDPSDVDVNVSPEELKASAVGKPEAEKKLIYERGVKLGYWN</sequence>
<evidence type="ECO:0000313" key="2">
    <source>
        <dbReference type="EMBL" id="KKL10862.1"/>
    </source>
</evidence>
<proteinExistence type="predicted"/>
<feature type="region of interest" description="Disordered" evidence="1">
    <location>
        <begin position="165"/>
        <end position="186"/>
    </location>
</feature>
<feature type="region of interest" description="Disordered" evidence="1">
    <location>
        <begin position="16"/>
        <end position="49"/>
    </location>
</feature>
<reference evidence="2" key="1">
    <citation type="journal article" date="2015" name="Nature">
        <title>Complex archaea that bridge the gap between prokaryotes and eukaryotes.</title>
        <authorList>
            <person name="Spang A."/>
            <person name="Saw J.H."/>
            <person name="Jorgensen S.L."/>
            <person name="Zaremba-Niedzwiedzka K."/>
            <person name="Martijn J."/>
            <person name="Lind A.E."/>
            <person name="van Eijk R."/>
            <person name="Schleper C."/>
            <person name="Guy L."/>
            <person name="Ettema T.J."/>
        </authorList>
    </citation>
    <scope>NUCLEOTIDE SEQUENCE</scope>
</reference>
<feature type="compositionally biased region" description="Basic and acidic residues" evidence="1">
    <location>
        <begin position="165"/>
        <end position="178"/>
    </location>
</feature>
<dbReference type="EMBL" id="LAZR01041892">
    <property type="protein sequence ID" value="KKL10862.1"/>
    <property type="molecule type" value="Genomic_DNA"/>
</dbReference>
<organism evidence="2">
    <name type="scientific">marine sediment metagenome</name>
    <dbReference type="NCBI Taxonomy" id="412755"/>
    <lineage>
        <taxon>unclassified sequences</taxon>
        <taxon>metagenomes</taxon>
        <taxon>ecological metagenomes</taxon>
    </lineage>
</organism>
<feature type="compositionally biased region" description="Low complexity" evidence="1">
    <location>
        <begin position="39"/>
        <end position="49"/>
    </location>
</feature>
<evidence type="ECO:0000256" key="1">
    <source>
        <dbReference type="SAM" id="MobiDB-lite"/>
    </source>
</evidence>
<name>A0A0F9BAM1_9ZZZZ</name>
<comment type="caution">
    <text evidence="2">The sequence shown here is derived from an EMBL/GenBank/DDBJ whole genome shotgun (WGS) entry which is preliminary data.</text>
</comment>
<feature type="compositionally biased region" description="Basic and acidic residues" evidence="1">
    <location>
        <begin position="26"/>
        <end position="38"/>
    </location>
</feature>
<gene>
    <name evidence="2" type="ORF">LCGC14_2551590</name>
</gene>
<accession>A0A0F9BAM1</accession>
<protein>
    <submittedName>
        <fullName evidence="2">Uncharacterized protein</fullName>
    </submittedName>
</protein>
<dbReference type="AlphaFoldDB" id="A0A0F9BAM1"/>